<evidence type="ECO:0000256" key="16">
    <source>
        <dbReference type="SAM" id="Phobius"/>
    </source>
</evidence>
<name>A0AAD9DJE4_9TELE</name>
<reference evidence="18" key="1">
    <citation type="submission" date="2023-03" db="EMBL/GenBank/DDBJ databases">
        <title>Electrophorus voltai genome.</title>
        <authorList>
            <person name="Bian C."/>
        </authorList>
    </citation>
    <scope>NUCLEOTIDE SEQUENCE</scope>
    <source>
        <strain evidence="18">CB-2022</strain>
        <tissue evidence="18">Muscle</tissue>
    </source>
</reference>
<dbReference type="InterPro" id="IPR000976">
    <property type="entry name" value="Wilms_tumour_N"/>
</dbReference>
<dbReference type="InterPro" id="IPR036236">
    <property type="entry name" value="Znf_C2H2_sf"/>
</dbReference>
<evidence type="ECO:0000256" key="14">
    <source>
        <dbReference type="PROSITE-ProRule" id="PRU00042"/>
    </source>
</evidence>
<evidence type="ECO:0000256" key="10">
    <source>
        <dbReference type="ARBA" id="ARBA00023015"/>
    </source>
</evidence>
<dbReference type="Gene3D" id="3.30.160.60">
    <property type="entry name" value="Classic Zinc Finger"/>
    <property type="match status" value="4"/>
</dbReference>
<dbReference type="AlphaFoldDB" id="A0AAD9DJE4"/>
<evidence type="ECO:0000256" key="8">
    <source>
        <dbReference type="ARBA" id="ARBA00022833"/>
    </source>
</evidence>
<evidence type="ECO:0000256" key="2">
    <source>
        <dbReference type="ARBA" id="ARBA00004604"/>
    </source>
</evidence>
<evidence type="ECO:0000313" key="19">
    <source>
        <dbReference type="Proteomes" id="UP001239994"/>
    </source>
</evidence>
<keyword evidence="7 14" id="KW-0863">Zinc-finger</keyword>
<dbReference type="PROSITE" id="PS50157">
    <property type="entry name" value="ZINC_FINGER_C2H2_2"/>
    <property type="match status" value="3"/>
</dbReference>
<dbReference type="PROSITE" id="PS00028">
    <property type="entry name" value="ZINC_FINGER_C2H2_1"/>
    <property type="match status" value="3"/>
</dbReference>
<feature type="region of interest" description="Disordered" evidence="15">
    <location>
        <begin position="171"/>
        <end position="196"/>
    </location>
</feature>
<dbReference type="SUPFAM" id="SSF57667">
    <property type="entry name" value="beta-beta-alpha zinc fingers"/>
    <property type="match status" value="2"/>
</dbReference>
<dbReference type="InterPro" id="IPR015095">
    <property type="entry name" value="AlkB_hom8_N"/>
</dbReference>
<dbReference type="InterPro" id="IPR013087">
    <property type="entry name" value="Znf_C2H2_type"/>
</dbReference>
<dbReference type="PANTHER" id="PTHR23235:SF167">
    <property type="entry name" value="WILMS TUMOR 1B ISOFORM X1"/>
    <property type="match status" value="1"/>
</dbReference>
<dbReference type="FunFam" id="3.30.160.60:FF:000460">
    <property type="entry name" value="Putative zinc finger protein 740"/>
    <property type="match status" value="1"/>
</dbReference>
<dbReference type="GO" id="GO:0016607">
    <property type="term" value="C:nuclear speck"/>
    <property type="evidence" value="ECO:0007669"/>
    <property type="project" value="UniProtKB-SubCell"/>
</dbReference>
<feature type="domain" description="C2H2-type" evidence="17">
    <location>
        <begin position="356"/>
        <end position="383"/>
    </location>
</feature>
<feature type="domain" description="C2H2-type" evidence="17">
    <location>
        <begin position="296"/>
        <end position="325"/>
    </location>
</feature>
<dbReference type="Pfam" id="PF02165">
    <property type="entry name" value="WT1"/>
    <property type="match status" value="3"/>
</dbReference>
<organism evidence="18 19">
    <name type="scientific">Electrophorus voltai</name>
    <dbReference type="NCBI Taxonomy" id="2609070"/>
    <lineage>
        <taxon>Eukaryota</taxon>
        <taxon>Metazoa</taxon>
        <taxon>Chordata</taxon>
        <taxon>Craniata</taxon>
        <taxon>Vertebrata</taxon>
        <taxon>Euteleostomi</taxon>
        <taxon>Actinopterygii</taxon>
        <taxon>Neopterygii</taxon>
        <taxon>Teleostei</taxon>
        <taxon>Ostariophysi</taxon>
        <taxon>Gymnotiformes</taxon>
        <taxon>Gymnotoidei</taxon>
        <taxon>Gymnotidae</taxon>
        <taxon>Electrophorus</taxon>
    </lineage>
</organism>
<evidence type="ECO:0000256" key="9">
    <source>
        <dbReference type="ARBA" id="ARBA00022843"/>
    </source>
</evidence>
<evidence type="ECO:0000259" key="17">
    <source>
        <dbReference type="PROSITE" id="PS50157"/>
    </source>
</evidence>
<evidence type="ECO:0000256" key="1">
    <source>
        <dbReference type="ARBA" id="ARBA00004324"/>
    </source>
</evidence>
<dbReference type="GO" id="GO:0008168">
    <property type="term" value="F:methyltransferase activity"/>
    <property type="evidence" value="ECO:0007669"/>
    <property type="project" value="InterPro"/>
</dbReference>
<evidence type="ECO:0000256" key="12">
    <source>
        <dbReference type="ARBA" id="ARBA00023242"/>
    </source>
</evidence>
<evidence type="ECO:0000256" key="5">
    <source>
        <dbReference type="ARBA" id="ARBA00022723"/>
    </source>
</evidence>
<feature type="domain" description="C2H2-type" evidence="17">
    <location>
        <begin position="326"/>
        <end position="355"/>
    </location>
</feature>
<evidence type="ECO:0000256" key="4">
    <source>
        <dbReference type="ARBA" id="ARBA00022499"/>
    </source>
</evidence>
<dbReference type="FunFam" id="3.30.160.60:FF:000125">
    <property type="entry name" value="Putative zinc finger protein 143"/>
    <property type="match status" value="1"/>
</dbReference>
<evidence type="ECO:0000256" key="6">
    <source>
        <dbReference type="ARBA" id="ARBA00022737"/>
    </source>
</evidence>
<keyword evidence="16" id="KW-0472">Membrane</keyword>
<evidence type="ECO:0000256" key="7">
    <source>
        <dbReference type="ARBA" id="ARBA00022771"/>
    </source>
</evidence>
<dbReference type="PANTHER" id="PTHR23235">
    <property type="entry name" value="KRUEPPEL-LIKE TRANSCRIPTION FACTOR"/>
    <property type="match status" value="1"/>
</dbReference>
<sequence>MLAESCGLMGSDTRDLSTLMPPVPALPGASGGAPQWGPIMDFHPGSPYGALPSHSFIKQEPGWAAADPLDDPHCGFGAFTVHFSGQFTGTGGCNQGRVFPSAPYLSTCADNPPGLRSPCKSSPWSTPTICLESVSVSVRLQHTKYHMFEVRDVAMLKSPWASEMLEKSDLDGAPSYGHTPAHHSPPFPCSHPFKQEDAMSPQTSMVEQQYQAPPPVYGCQAPTDSQTLLLRNTYNSPTAGFENETSAAAPPLVYSCSAQYHIHTHGMLRGIQDVCRMPSIAPPIVRSTEPNEKRPFMCSYPGCSKRYFKLSHLQMHGRKHTGEKPYQCDFTDCGRRFSRSDQLKRHQRRHTGVKPFQCETCQRKFSRSDHLKTHTRTHTGEKPFTCRWPTCHKKFARSDELVMKVKQAPEVALANPLCPPQGAKGMRMQLTQVSDSVVHMKVRIQSKQVCRRYISLALHFILHHLDSPRTNARVLFVDFSLAFNTVVPELLLYTNDCVSDEPVVKILKFTDDTTVVGLITSGDESAYRKEVEHLVSWCSSNHLLLNTEKTVEMSFKFLDTTISRDLKWEENIVSITKKSQQRMYFLRQLKKFNLPQSLMILFYTVIIESVLISSIIWFGSSTSQERAKLQCIIRIAEKIIGCSLPPLQSIYTSKEDGLHVSKTAGAAEKSKGQAYSSVTSSNAT</sequence>
<feature type="transmembrane region" description="Helical" evidence="16">
    <location>
        <begin position="598"/>
        <end position="618"/>
    </location>
</feature>
<comment type="subcellular location">
    <subcellularLocation>
        <location evidence="1">Nucleus speckle</location>
    </subcellularLocation>
    <subcellularLocation>
        <location evidence="2">Nucleus</location>
        <location evidence="2">Nucleolus</location>
    </subcellularLocation>
    <subcellularLocation>
        <location evidence="3">Nucleus</location>
        <location evidence="3">Nucleoplasm</location>
    </subcellularLocation>
</comment>
<dbReference type="Pfam" id="PF09004">
    <property type="entry name" value="ALKBH8_N"/>
    <property type="match status" value="1"/>
</dbReference>
<dbReference type="GO" id="GO:0016706">
    <property type="term" value="F:2-oxoglutarate-dependent dioxygenase activity"/>
    <property type="evidence" value="ECO:0007669"/>
    <property type="project" value="InterPro"/>
</dbReference>
<accession>A0AAD9DJE4</accession>
<protein>
    <recommendedName>
        <fullName evidence="13">Wilms tumor protein homolog</fullName>
    </recommendedName>
</protein>
<dbReference type="EMBL" id="JAROKS010000026">
    <property type="protein sequence ID" value="KAK1784665.1"/>
    <property type="molecule type" value="Genomic_DNA"/>
</dbReference>
<keyword evidence="16" id="KW-0812">Transmembrane</keyword>
<evidence type="ECO:0000313" key="18">
    <source>
        <dbReference type="EMBL" id="KAK1784665.1"/>
    </source>
</evidence>
<dbReference type="Pfam" id="PF00096">
    <property type="entry name" value="zf-C2H2"/>
    <property type="match status" value="2"/>
</dbReference>
<keyword evidence="16" id="KW-1133">Transmembrane helix</keyword>
<keyword evidence="5" id="KW-0479">Metal-binding</keyword>
<dbReference type="Proteomes" id="UP001239994">
    <property type="component" value="Unassembled WGS sequence"/>
</dbReference>
<dbReference type="GO" id="GO:0005730">
    <property type="term" value="C:nucleolus"/>
    <property type="evidence" value="ECO:0007669"/>
    <property type="project" value="UniProtKB-SubCell"/>
</dbReference>
<keyword evidence="4" id="KW-1017">Isopeptide bond</keyword>
<gene>
    <name evidence="18" type="ORF">P4O66_003347</name>
</gene>
<dbReference type="GO" id="GO:0008270">
    <property type="term" value="F:zinc ion binding"/>
    <property type="evidence" value="ECO:0007669"/>
    <property type="project" value="UniProtKB-KW"/>
</dbReference>
<evidence type="ECO:0000256" key="15">
    <source>
        <dbReference type="SAM" id="MobiDB-lite"/>
    </source>
</evidence>
<dbReference type="GO" id="GO:0005737">
    <property type="term" value="C:cytoplasm"/>
    <property type="evidence" value="ECO:0007669"/>
    <property type="project" value="UniProtKB-SubCell"/>
</dbReference>
<dbReference type="GO" id="GO:0000981">
    <property type="term" value="F:DNA-binding transcription factor activity, RNA polymerase II-specific"/>
    <property type="evidence" value="ECO:0007669"/>
    <property type="project" value="TreeGrafter"/>
</dbReference>
<dbReference type="FunFam" id="3.30.160.60:FF:000063">
    <property type="entry name" value="Wilms tumor 1-KTS isoform"/>
    <property type="match status" value="1"/>
</dbReference>
<dbReference type="GO" id="GO:0003723">
    <property type="term" value="F:RNA binding"/>
    <property type="evidence" value="ECO:0007669"/>
    <property type="project" value="UniProtKB-KW"/>
</dbReference>
<evidence type="ECO:0000256" key="13">
    <source>
        <dbReference type="ARBA" id="ARBA00069242"/>
    </source>
</evidence>
<evidence type="ECO:0000256" key="11">
    <source>
        <dbReference type="ARBA" id="ARBA00023163"/>
    </source>
</evidence>
<keyword evidence="8" id="KW-0862">Zinc</keyword>
<keyword evidence="19" id="KW-1185">Reference proteome</keyword>
<keyword evidence="10" id="KW-0805">Transcription regulation</keyword>
<proteinExistence type="predicted"/>
<dbReference type="GO" id="GO:0000978">
    <property type="term" value="F:RNA polymerase II cis-regulatory region sequence-specific DNA binding"/>
    <property type="evidence" value="ECO:0007669"/>
    <property type="project" value="TreeGrafter"/>
</dbReference>
<evidence type="ECO:0000256" key="3">
    <source>
        <dbReference type="ARBA" id="ARBA00004642"/>
    </source>
</evidence>
<keyword evidence="9" id="KW-0832">Ubl conjugation</keyword>
<keyword evidence="11" id="KW-0804">Transcription</keyword>
<keyword evidence="12" id="KW-0539">Nucleus</keyword>
<dbReference type="SMART" id="SM00355">
    <property type="entry name" value="ZnF_C2H2"/>
    <property type="match status" value="3"/>
</dbReference>
<comment type="caution">
    <text evidence="18">The sequence shown here is derived from an EMBL/GenBank/DDBJ whole genome shotgun (WGS) entry which is preliminary data.</text>
</comment>
<keyword evidence="6" id="KW-0677">Repeat</keyword>